<dbReference type="EMBL" id="AZDY01000038">
    <property type="protein sequence ID" value="KRK82440.1"/>
    <property type="molecule type" value="Genomic_DNA"/>
</dbReference>
<name>A0A0R1KGI4_9LACO</name>
<keyword evidence="2" id="KW-1185">Reference proteome</keyword>
<proteinExistence type="predicted"/>
<accession>A0A0R1KGI4</accession>
<sequence length="53" mass="6447">MRKETHREVINEVNDEEFLTNNWLTSEVLVGMYSRIFTNSLLLDDMIFKNRRK</sequence>
<reference evidence="1 2" key="1">
    <citation type="journal article" date="2015" name="Genome Announc.">
        <title>Expanding the biotechnology potential of lactobacilli through comparative genomics of 213 strains and associated genera.</title>
        <authorList>
            <person name="Sun Z."/>
            <person name="Harris H.M."/>
            <person name="McCann A."/>
            <person name="Guo C."/>
            <person name="Argimon S."/>
            <person name="Zhang W."/>
            <person name="Yang X."/>
            <person name="Jeffery I.B."/>
            <person name="Cooney J.C."/>
            <person name="Kagawa T.F."/>
            <person name="Liu W."/>
            <person name="Song Y."/>
            <person name="Salvetti E."/>
            <person name="Wrobel A."/>
            <person name="Rasinkangas P."/>
            <person name="Parkhill J."/>
            <person name="Rea M.C."/>
            <person name="O'Sullivan O."/>
            <person name="Ritari J."/>
            <person name="Douillard F.P."/>
            <person name="Paul Ross R."/>
            <person name="Yang R."/>
            <person name="Briner A.E."/>
            <person name="Felis G.E."/>
            <person name="de Vos W.M."/>
            <person name="Barrangou R."/>
            <person name="Klaenhammer T.R."/>
            <person name="Caufield P.W."/>
            <person name="Cui Y."/>
            <person name="Zhang H."/>
            <person name="O'Toole P.W."/>
        </authorList>
    </citation>
    <scope>NUCLEOTIDE SEQUENCE [LARGE SCALE GENOMIC DNA]</scope>
    <source>
        <strain evidence="1 2">DSM 19674</strain>
    </source>
</reference>
<protein>
    <submittedName>
        <fullName evidence="1">Uncharacterized protein</fullName>
    </submittedName>
</protein>
<dbReference type="RefSeq" id="WP_156638765.1">
    <property type="nucleotide sequence ID" value="NZ_AZDY01000038.1"/>
</dbReference>
<dbReference type="Proteomes" id="UP000051515">
    <property type="component" value="Unassembled WGS sequence"/>
</dbReference>
<comment type="caution">
    <text evidence="1">The sequence shown here is derived from an EMBL/GenBank/DDBJ whole genome shotgun (WGS) entry which is preliminary data.</text>
</comment>
<dbReference type="PATRIC" id="fig|1423788.3.peg.2520"/>
<dbReference type="AlphaFoldDB" id="A0A0R1KGI4"/>
<dbReference type="OrthoDB" id="2305044at2"/>
<gene>
    <name evidence="1" type="ORF">FC78_GL002449</name>
</gene>
<evidence type="ECO:0000313" key="2">
    <source>
        <dbReference type="Proteomes" id="UP000051515"/>
    </source>
</evidence>
<evidence type="ECO:0000313" key="1">
    <source>
        <dbReference type="EMBL" id="KRK82440.1"/>
    </source>
</evidence>
<organism evidence="1 2">
    <name type="scientific">Companilactobacillus bobalius DSM 19674</name>
    <dbReference type="NCBI Taxonomy" id="1423788"/>
    <lineage>
        <taxon>Bacteria</taxon>
        <taxon>Bacillati</taxon>
        <taxon>Bacillota</taxon>
        <taxon>Bacilli</taxon>
        <taxon>Lactobacillales</taxon>
        <taxon>Lactobacillaceae</taxon>
        <taxon>Companilactobacillus</taxon>
        <taxon>Companilactobacillus bobalius</taxon>
    </lineage>
</organism>